<evidence type="ECO:0000256" key="7">
    <source>
        <dbReference type="SAM" id="MobiDB-lite"/>
    </source>
</evidence>
<keyword evidence="4 8" id="KW-0812">Transmembrane</keyword>
<sequence>MPATSIETPGVPSGSRDATAHLPTFTVVDGISSTTQSSDDDDFTIRAVLAGLLIGCLLAFTNLYLGLQSGWISMMSLQSSLLGFALFRILPRYIDVAGRRFVLMSSPFTPQENVLVQTTAAAVGVMPLSAGLVGVIPALKKLTWEKDGSGPIDLDFVHLLGWCFALAYFGVFFASPLREPMIVKEKLTFPSGTATAQLIAVLHNKPLIRQHDSTTSDGPGAAARQRRSYSDDAEAAVEDDERTALLSIQDASTDRVEEEEDVIDSSQGWKALAWSFLGSAGFTVLSYYIPVLYAMPLFDFIPPHNLASMWGFWFTPSLNYIGQGIIMGLPTTVSMTAGALVGWAVLSPLAYYNGWAPGHPLDSEDGSKGWILWISLAVMCSESIVGLVALIASNGIHDLKSLAAAKQQRRQQRDDVQDRHNTNAREAQEEIDDDHEPPHRDTPKTWIVSGLVGSTLVAVLLIYNSFGAEGISPWATLLGIVLASLFAILGVRALGETDLNPVSGIGKISQLIFALVQPGNVVANLIAGGISEAGAMQAGDLMQDYKTGHLVGASPRSQFKGQLIGSTLGILVSSFAYKLYTNAYEIPGPQFPAPTAAVWLNLARLVNHGHLPEKVNVFMISFGAIFAVTGVIKTLARSKALHQEGQVGTSTAAKVAKVVPSGIAFAVGMLNTPNFSLARLVGGLIAHWYHSRKSSSTKKSSMAGIGIIIVASGFVLGEGAASIVTLLLKQGGAQAWTCAGCRGGCAGGCS</sequence>
<dbReference type="GO" id="GO:0035673">
    <property type="term" value="F:oligopeptide transmembrane transporter activity"/>
    <property type="evidence" value="ECO:0007669"/>
    <property type="project" value="InterPro"/>
</dbReference>
<feature type="region of interest" description="Disordered" evidence="7">
    <location>
        <begin position="210"/>
        <end position="234"/>
    </location>
</feature>
<dbReference type="RefSeq" id="XP_029737849.1">
    <property type="nucleotide sequence ID" value="XM_029885997.1"/>
</dbReference>
<comment type="caution">
    <text evidence="9">The sequence shown here is derived from an EMBL/GenBank/DDBJ whole genome shotgun (WGS) entry which is preliminary data.</text>
</comment>
<keyword evidence="6 8" id="KW-0472">Membrane</keyword>
<feature type="transmembrane region" description="Helical" evidence="8">
    <location>
        <begin position="43"/>
        <end position="65"/>
    </location>
</feature>
<dbReference type="NCBIfam" id="TIGR00728">
    <property type="entry name" value="OPT_sfam"/>
    <property type="match status" value="1"/>
</dbReference>
<dbReference type="PANTHER" id="PTHR31645">
    <property type="entry name" value="OLIGOPEPTIDE TRANSPORTER YGL114W-RELATED"/>
    <property type="match status" value="1"/>
</dbReference>
<feature type="transmembrane region" description="Helical" evidence="8">
    <location>
        <begin position="446"/>
        <end position="465"/>
    </location>
</feature>
<feature type="transmembrane region" description="Helical" evidence="8">
    <location>
        <begin position="615"/>
        <end position="636"/>
    </location>
</feature>
<dbReference type="KEGG" id="sgra:EX895_005405"/>
<feature type="transmembrane region" description="Helical" evidence="8">
    <location>
        <begin position="471"/>
        <end position="491"/>
    </location>
</feature>
<comment type="subcellular location">
    <subcellularLocation>
        <location evidence="1">Membrane</location>
        <topology evidence="1">Multi-pass membrane protein</topology>
    </subcellularLocation>
</comment>
<dbReference type="InterPro" id="IPR004813">
    <property type="entry name" value="OPT"/>
</dbReference>
<feature type="transmembrane region" description="Helical" evidence="8">
    <location>
        <begin position="114"/>
        <end position="136"/>
    </location>
</feature>
<dbReference type="Proteomes" id="UP000306050">
    <property type="component" value="Chromosome SGRAM_6"/>
</dbReference>
<keyword evidence="5 8" id="KW-1133">Transmembrane helix</keyword>
<gene>
    <name evidence="9" type="ORF">EX895_005405</name>
</gene>
<evidence type="ECO:0000256" key="1">
    <source>
        <dbReference type="ARBA" id="ARBA00004141"/>
    </source>
</evidence>
<evidence type="ECO:0000256" key="5">
    <source>
        <dbReference type="ARBA" id="ARBA00022989"/>
    </source>
</evidence>
<evidence type="ECO:0000256" key="2">
    <source>
        <dbReference type="ARBA" id="ARBA00008807"/>
    </source>
</evidence>
<evidence type="ECO:0000256" key="6">
    <source>
        <dbReference type="ARBA" id="ARBA00023136"/>
    </source>
</evidence>
<dbReference type="InterPro" id="IPR045035">
    <property type="entry name" value="YSL-like"/>
</dbReference>
<feature type="transmembrane region" description="Helical" evidence="8">
    <location>
        <begin position="333"/>
        <end position="351"/>
    </location>
</feature>
<dbReference type="Pfam" id="PF03169">
    <property type="entry name" value="OPT"/>
    <property type="match status" value="1"/>
</dbReference>
<organism evidence="9 10">
    <name type="scientific">Sporisorium graminicola</name>
    <dbReference type="NCBI Taxonomy" id="280036"/>
    <lineage>
        <taxon>Eukaryota</taxon>
        <taxon>Fungi</taxon>
        <taxon>Dikarya</taxon>
        <taxon>Basidiomycota</taxon>
        <taxon>Ustilaginomycotina</taxon>
        <taxon>Ustilaginomycetes</taxon>
        <taxon>Ustilaginales</taxon>
        <taxon>Ustilaginaceae</taxon>
        <taxon>Sporisorium</taxon>
    </lineage>
</organism>
<feature type="transmembrane region" description="Helical" evidence="8">
    <location>
        <begin position="702"/>
        <end position="728"/>
    </location>
</feature>
<name>A0A4U7KNL7_9BASI</name>
<evidence type="ECO:0000256" key="3">
    <source>
        <dbReference type="ARBA" id="ARBA00022448"/>
    </source>
</evidence>
<feature type="transmembrane region" description="Helical" evidence="8">
    <location>
        <begin position="271"/>
        <end position="289"/>
    </location>
</feature>
<dbReference type="AlphaFoldDB" id="A0A4U7KNL7"/>
<dbReference type="EMBL" id="SRRM01000019">
    <property type="protein sequence ID" value="TKY85864.1"/>
    <property type="molecule type" value="Genomic_DNA"/>
</dbReference>
<feature type="compositionally biased region" description="Basic and acidic residues" evidence="7">
    <location>
        <begin position="411"/>
        <end position="428"/>
    </location>
</feature>
<feature type="transmembrane region" description="Helical" evidence="8">
    <location>
        <begin position="301"/>
        <end position="321"/>
    </location>
</feature>
<accession>A0A4U7KNL7</accession>
<feature type="transmembrane region" description="Helical" evidence="8">
    <location>
        <begin position="156"/>
        <end position="177"/>
    </location>
</feature>
<feature type="region of interest" description="Disordered" evidence="7">
    <location>
        <begin position="407"/>
        <end position="443"/>
    </location>
</feature>
<evidence type="ECO:0000256" key="4">
    <source>
        <dbReference type="ARBA" id="ARBA00022692"/>
    </source>
</evidence>
<evidence type="ECO:0000313" key="9">
    <source>
        <dbReference type="EMBL" id="TKY85864.1"/>
    </source>
</evidence>
<dbReference type="PANTHER" id="PTHR31645:SF0">
    <property type="entry name" value="OLIGOPEPTIDE TRANSPORTER YGL114W-RELATED"/>
    <property type="match status" value="1"/>
</dbReference>
<evidence type="ECO:0000256" key="8">
    <source>
        <dbReference type="SAM" id="Phobius"/>
    </source>
</evidence>
<feature type="transmembrane region" description="Helical" evidence="8">
    <location>
        <begin position="371"/>
        <end position="392"/>
    </location>
</feature>
<evidence type="ECO:0000313" key="10">
    <source>
        <dbReference type="Proteomes" id="UP000306050"/>
    </source>
</evidence>
<dbReference type="GeneID" id="40728300"/>
<protein>
    <submittedName>
        <fullName evidence="9">Uncharacterized protein</fullName>
    </submittedName>
</protein>
<dbReference type="GO" id="GO:0000329">
    <property type="term" value="C:fungal-type vacuole membrane"/>
    <property type="evidence" value="ECO:0007669"/>
    <property type="project" value="TreeGrafter"/>
</dbReference>
<dbReference type="OrthoDB" id="627262at2759"/>
<comment type="similarity">
    <text evidence="2">Belongs to the oligopeptide OPT transporter family.</text>
</comment>
<keyword evidence="10" id="KW-1185">Reference proteome</keyword>
<keyword evidence="3" id="KW-0813">Transport</keyword>
<proteinExistence type="inferred from homology"/>
<reference evidence="9 10" key="1">
    <citation type="submission" date="2019-05" db="EMBL/GenBank/DDBJ databases">
        <title>Sporisorium graminicola CBS 10092 draft sequencing and annotation.</title>
        <authorList>
            <person name="Solano-Gonzalez S."/>
            <person name="Caddick M.X."/>
            <person name="Darby A."/>
        </authorList>
    </citation>
    <scope>NUCLEOTIDE SEQUENCE [LARGE SCALE GENOMIC DNA]</scope>
    <source>
        <strain evidence="9 10">CBS 10092</strain>
    </source>
</reference>